<name>A0A1G4AXM5_9PEZI</name>
<gene>
    <name evidence="1" type="ORF">CORC01_10786</name>
</gene>
<keyword evidence="2" id="KW-1185">Reference proteome</keyword>
<accession>A0A1G4AXM5</accession>
<dbReference type="EMBL" id="MJBS01000110">
    <property type="protein sequence ID" value="OHE93887.1"/>
    <property type="molecule type" value="Genomic_DNA"/>
</dbReference>
<evidence type="ECO:0000313" key="2">
    <source>
        <dbReference type="Proteomes" id="UP000176998"/>
    </source>
</evidence>
<comment type="caution">
    <text evidence="1">The sequence shown here is derived from an EMBL/GenBank/DDBJ whole genome shotgun (WGS) entry which is preliminary data.</text>
</comment>
<evidence type="ECO:0000313" key="1">
    <source>
        <dbReference type="EMBL" id="OHE93887.1"/>
    </source>
</evidence>
<proteinExistence type="predicted"/>
<dbReference type="RefSeq" id="XP_022471051.1">
    <property type="nucleotide sequence ID" value="XM_022622413.1"/>
</dbReference>
<dbReference type="STRING" id="1209926.A0A1G4AXM5"/>
<dbReference type="OrthoDB" id="4809364at2759"/>
<reference evidence="1 2" key="1">
    <citation type="submission" date="2016-09" db="EMBL/GenBank/DDBJ databases">
        <authorList>
            <person name="Capua I."/>
            <person name="De Benedictis P."/>
            <person name="Joannis T."/>
            <person name="Lombin L.H."/>
            <person name="Cattoli G."/>
        </authorList>
    </citation>
    <scope>NUCLEOTIDE SEQUENCE [LARGE SCALE GENOMIC DNA]</scope>
    <source>
        <strain evidence="1 2">IMI 309357</strain>
    </source>
</reference>
<dbReference type="GeneID" id="34563923"/>
<dbReference type="Proteomes" id="UP000176998">
    <property type="component" value="Unassembled WGS sequence"/>
</dbReference>
<protein>
    <submittedName>
        <fullName evidence="1">Uncharacterized protein</fullName>
    </submittedName>
</protein>
<sequence>MSFSTQQRPILTALNFREVLHAYAQWTVREFMNPDSTADVRRGHATQSTRGALSVGASGTEICLPQPDDRTSPLVMYEIGVFDEMVFKAEAPAPLRDQDSKEAALVVTAGLHAWQQLHPPPM</sequence>
<dbReference type="AlphaFoldDB" id="A0A1G4AXM5"/>
<organism evidence="1 2">
    <name type="scientific">Colletotrichum orchidophilum</name>
    <dbReference type="NCBI Taxonomy" id="1209926"/>
    <lineage>
        <taxon>Eukaryota</taxon>
        <taxon>Fungi</taxon>
        <taxon>Dikarya</taxon>
        <taxon>Ascomycota</taxon>
        <taxon>Pezizomycotina</taxon>
        <taxon>Sordariomycetes</taxon>
        <taxon>Hypocreomycetidae</taxon>
        <taxon>Glomerellales</taxon>
        <taxon>Glomerellaceae</taxon>
        <taxon>Colletotrichum</taxon>
    </lineage>
</organism>